<evidence type="ECO:0000313" key="1">
    <source>
        <dbReference type="EMBL" id="OAI19349.1"/>
    </source>
</evidence>
<accession>A0A177NQ53</accession>
<dbReference type="RefSeq" id="WP_064039543.1">
    <property type="nucleotide sequence ID" value="NZ_LUUJ01000049.1"/>
</dbReference>
<dbReference type="EMBL" id="LUUJ01000049">
    <property type="protein sequence ID" value="OAI19349.1"/>
    <property type="molecule type" value="Genomic_DNA"/>
</dbReference>
<evidence type="ECO:0000313" key="2">
    <source>
        <dbReference type="Proteomes" id="UP000077857"/>
    </source>
</evidence>
<gene>
    <name evidence="1" type="ORF">A1507_07245</name>
</gene>
<dbReference type="AlphaFoldDB" id="A0A177NQ53"/>
<reference evidence="1 2" key="1">
    <citation type="submission" date="2016-03" db="EMBL/GenBank/DDBJ databases">
        <authorList>
            <person name="Ploux O."/>
        </authorList>
    </citation>
    <scope>NUCLEOTIDE SEQUENCE [LARGE SCALE GENOMIC DNA]</scope>
    <source>
        <strain evidence="1 2">R-45378</strain>
    </source>
</reference>
<comment type="caution">
    <text evidence="1">The sequence shown here is derived from an EMBL/GenBank/DDBJ whole genome shotgun (WGS) entry which is preliminary data.</text>
</comment>
<protein>
    <submittedName>
        <fullName evidence="1">Uncharacterized protein</fullName>
    </submittedName>
</protein>
<dbReference type="Proteomes" id="UP000077857">
    <property type="component" value="Unassembled WGS sequence"/>
</dbReference>
<proteinExistence type="predicted"/>
<organism evidence="1 2">
    <name type="scientific">Methylomonas koyamae</name>
    <dbReference type="NCBI Taxonomy" id="702114"/>
    <lineage>
        <taxon>Bacteria</taxon>
        <taxon>Pseudomonadati</taxon>
        <taxon>Pseudomonadota</taxon>
        <taxon>Gammaproteobacteria</taxon>
        <taxon>Methylococcales</taxon>
        <taxon>Methylococcaceae</taxon>
        <taxon>Methylomonas</taxon>
    </lineage>
</organism>
<name>A0A177NQ53_9GAMM</name>
<sequence>MEQNKGVIIGLVLLLCLFALALALGFRPRANDKPADARSQNREASRLSKDSWLSGMDDLLAPLAPAVKPAEIQALDNHCRRDGGTLSLSAGSSCLIKISPAKAERRTLHLRGANNYQLLIPVAAGEACPQNSAPVRVRVKFELNEADSKWEEPLCWKPARDPQHFKAPVLAKGANLTLTCETCSDGQTARFALE</sequence>
<dbReference type="OrthoDB" id="9894759at2"/>